<reference evidence="2" key="2">
    <citation type="submission" date="2014-03" db="EMBL/GenBank/DDBJ databases">
        <authorList>
            <person name="Urmite Genomes"/>
        </authorList>
    </citation>
    <scope>NUCLEOTIDE SEQUENCE</scope>
    <source>
        <strain evidence="2">DSM 44829</strain>
    </source>
</reference>
<gene>
    <name evidence="2" type="ORF">BN977_04803</name>
</gene>
<sequence>MSAARAKPAINPVRWQPPPVQPLPEFTLPELTLVPMPGHGPEDVVTDAGGSLWTGLVDGRIVRLTPDGESTVVADTGGRPLGLHVARDGRVLICDSYRGLLALDPGSGELTTLTRTVPVDGVGSQGCAPRGRPLRFCSNVTETADGTIYFTESTSDFHYEWFKAAIFEARGTGGLYRLNADGGVETLVSGLYFANGLTVTDDGSALVFAETQGRRLSKYWLTGPQAGTVTPLARHLPGMPDNISTGGDGRIWVAFVCPVNKPADWLAPRSPALRKLVWKLPAALQPDMPSEVWAVAFDPDSGRAVGGIRGKDPRFGQVTGVVERDGRLWLSTIGSDALAHCALPEWSPS</sequence>
<dbReference type="SUPFAM" id="SSF63829">
    <property type="entry name" value="Calcium-dependent phosphotriesterase"/>
    <property type="match status" value="1"/>
</dbReference>
<dbReference type="PANTHER" id="PTHR10426">
    <property type="entry name" value="STRICTOSIDINE SYNTHASE-RELATED"/>
    <property type="match status" value="1"/>
</dbReference>
<comment type="caution">
    <text evidence="2">The sequence shown here is derived from an EMBL/GenBank/DDBJ whole genome shotgun (WGS) entry which is preliminary data.</text>
</comment>
<organism evidence="2 3">
    <name type="scientific">Mycolicibacterium cosmeticum</name>
    <dbReference type="NCBI Taxonomy" id="258533"/>
    <lineage>
        <taxon>Bacteria</taxon>
        <taxon>Bacillati</taxon>
        <taxon>Actinomycetota</taxon>
        <taxon>Actinomycetes</taxon>
        <taxon>Mycobacteriales</taxon>
        <taxon>Mycobacteriaceae</taxon>
        <taxon>Mycolicibacterium</taxon>
    </lineage>
</organism>
<dbReference type="RefSeq" id="WP_036401942.1">
    <property type="nucleotide sequence ID" value="NZ_CCBB010000003.1"/>
</dbReference>
<accession>W9AWS6</accession>
<dbReference type="Proteomes" id="UP000028870">
    <property type="component" value="Unassembled WGS sequence"/>
</dbReference>
<name>W9AWS6_MYCCO</name>
<dbReference type="PANTHER" id="PTHR10426:SF88">
    <property type="entry name" value="ADIPOCYTE PLASMA MEMBRANE-ASSOCIATED PROTEIN HEMOMUCIN-RELATED"/>
    <property type="match status" value="1"/>
</dbReference>
<evidence type="ECO:0000313" key="2">
    <source>
        <dbReference type="EMBL" id="CDO09973.1"/>
    </source>
</evidence>
<dbReference type="EMBL" id="CCBB010000003">
    <property type="protein sequence ID" value="CDO09973.1"/>
    <property type="molecule type" value="Genomic_DNA"/>
</dbReference>
<evidence type="ECO:0000259" key="1">
    <source>
        <dbReference type="Pfam" id="PF08450"/>
    </source>
</evidence>
<dbReference type="STRING" id="258533.BN977_04803"/>
<proteinExistence type="predicted"/>
<dbReference type="InterPro" id="IPR013658">
    <property type="entry name" value="SGL"/>
</dbReference>
<dbReference type="InterPro" id="IPR011042">
    <property type="entry name" value="6-blade_b-propeller_TolB-like"/>
</dbReference>
<dbReference type="eggNOG" id="COG3386">
    <property type="taxonomic scope" value="Bacteria"/>
</dbReference>
<dbReference type="Pfam" id="PF08450">
    <property type="entry name" value="SGL"/>
    <property type="match status" value="1"/>
</dbReference>
<protein>
    <submittedName>
        <fullName evidence="2">Gluconolactonase</fullName>
    </submittedName>
</protein>
<keyword evidence="3" id="KW-1185">Reference proteome</keyword>
<reference evidence="2" key="1">
    <citation type="submission" date="2014-03" db="EMBL/GenBank/DDBJ databases">
        <title>Draft Genome Sequence of Mycobacterium cosmeticum DSM 44829.</title>
        <authorList>
            <person name="Croce O."/>
            <person name="Robert C."/>
            <person name="Raoult D."/>
            <person name="Drancourt M."/>
        </authorList>
    </citation>
    <scope>NUCLEOTIDE SEQUENCE [LARGE SCALE GENOMIC DNA]</scope>
    <source>
        <strain evidence="2">DSM 44829</strain>
    </source>
</reference>
<dbReference type="AlphaFoldDB" id="W9AWS6"/>
<dbReference type="Gene3D" id="2.120.10.30">
    <property type="entry name" value="TolB, C-terminal domain"/>
    <property type="match status" value="1"/>
</dbReference>
<feature type="domain" description="SMP-30/Gluconolactonase/LRE-like region" evidence="1">
    <location>
        <begin position="52"/>
        <end position="256"/>
    </location>
</feature>
<evidence type="ECO:0000313" key="3">
    <source>
        <dbReference type="Proteomes" id="UP000028870"/>
    </source>
</evidence>
<dbReference type="GO" id="GO:0016787">
    <property type="term" value="F:hydrolase activity"/>
    <property type="evidence" value="ECO:0007669"/>
    <property type="project" value="TreeGrafter"/>
</dbReference>